<comment type="caution">
    <text evidence="8">The sequence shown here is derived from an EMBL/GenBank/DDBJ whole genome shotgun (WGS) entry which is preliminary data.</text>
</comment>
<evidence type="ECO:0000256" key="3">
    <source>
        <dbReference type="ARBA" id="ARBA00022692"/>
    </source>
</evidence>
<comment type="subcellular location">
    <subcellularLocation>
        <location evidence="6">Cell membrane</location>
        <topology evidence="6">Multi-pass membrane protein</topology>
    </subcellularLocation>
    <subcellularLocation>
        <location evidence="1">Membrane</location>
        <topology evidence="1">Multi-pass membrane protein</topology>
    </subcellularLocation>
</comment>
<sequence length="277" mass="30237">MLDLFQYEFMQNALFAGLMIGLISPLVGIYLVVKRLSLIADALSHVTLSGIAAGLFIQKQFGLAVQPLYTGMLFAVGGSLFTEQIRKRYPSYQELAIPILLSGGIALGVVLISATDGFNVDIAGYLFGNILAVGRVELNTIFIVGGLVLIFFTLFYKEMFAVSFDEEHAILSGVRQRMIQLGFSLIVAIVIAVSMRVVGILLVSALMTLPVATSLQFCNSFKQTMFWSIVFAEFSVLMGLLGAYYLDWASGGTIVLVAIVLLLSGFLIKRLRMKFVS</sequence>
<keyword evidence="5 7" id="KW-0472">Membrane</keyword>
<dbReference type="InterPro" id="IPR001626">
    <property type="entry name" value="ABC_TroCD"/>
</dbReference>
<keyword evidence="6" id="KW-0813">Transport</keyword>
<organism evidence="8 9">
    <name type="scientific">Polycladospora coralii</name>
    <dbReference type="NCBI Taxonomy" id="2771432"/>
    <lineage>
        <taxon>Bacteria</taxon>
        <taxon>Bacillati</taxon>
        <taxon>Bacillota</taxon>
        <taxon>Bacilli</taxon>
        <taxon>Bacillales</taxon>
        <taxon>Thermoactinomycetaceae</taxon>
        <taxon>Polycladospora</taxon>
    </lineage>
</organism>
<keyword evidence="4 7" id="KW-1133">Transmembrane helix</keyword>
<dbReference type="AlphaFoldDB" id="A0A926NEE9"/>
<dbReference type="RefSeq" id="WP_191139470.1">
    <property type="nucleotide sequence ID" value="NZ_JACXAG020000003.1"/>
</dbReference>
<dbReference type="InterPro" id="IPR037294">
    <property type="entry name" value="ABC_BtuC-like"/>
</dbReference>
<dbReference type="Pfam" id="PF00950">
    <property type="entry name" value="ABC-3"/>
    <property type="match status" value="1"/>
</dbReference>
<evidence type="ECO:0000256" key="5">
    <source>
        <dbReference type="ARBA" id="ARBA00023136"/>
    </source>
</evidence>
<dbReference type="CDD" id="cd06550">
    <property type="entry name" value="TM_ABC_iron-siderophores_like"/>
    <property type="match status" value="1"/>
</dbReference>
<feature type="transmembrane region" description="Helical" evidence="7">
    <location>
        <begin position="251"/>
        <end position="268"/>
    </location>
</feature>
<proteinExistence type="inferred from homology"/>
<comment type="similarity">
    <text evidence="2 6">Belongs to the ABC-3 integral membrane protein family.</text>
</comment>
<evidence type="ECO:0000313" key="8">
    <source>
        <dbReference type="EMBL" id="MBD1372039.1"/>
    </source>
</evidence>
<evidence type="ECO:0000256" key="4">
    <source>
        <dbReference type="ARBA" id="ARBA00022989"/>
    </source>
</evidence>
<gene>
    <name evidence="8" type="ORF">IC620_06655</name>
</gene>
<feature type="transmembrane region" description="Helical" evidence="7">
    <location>
        <begin position="63"/>
        <end position="83"/>
    </location>
</feature>
<dbReference type="GO" id="GO:0010043">
    <property type="term" value="P:response to zinc ion"/>
    <property type="evidence" value="ECO:0007669"/>
    <property type="project" value="TreeGrafter"/>
</dbReference>
<dbReference type="GO" id="GO:0043190">
    <property type="term" value="C:ATP-binding cassette (ABC) transporter complex"/>
    <property type="evidence" value="ECO:0007669"/>
    <property type="project" value="InterPro"/>
</dbReference>
<evidence type="ECO:0000256" key="1">
    <source>
        <dbReference type="ARBA" id="ARBA00004141"/>
    </source>
</evidence>
<evidence type="ECO:0000256" key="2">
    <source>
        <dbReference type="ARBA" id="ARBA00008034"/>
    </source>
</evidence>
<feature type="transmembrane region" description="Helical" evidence="7">
    <location>
        <begin position="12"/>
        <end position="33"/>
    </location>
</feature>
<feature type="transmembrane region" description="Helical" evidence="7">
    <location>
        <begin position="177"/>
        <end position="194"/>
    </location>
</feature>
<dbReference type="GO" id="GO:0055085">
    <property type="term" value="P:transmembrane transport"/>
    <property type="evidence" value="ECO:0007669"/>
    <property type="project" value="InterPro"/>
</dbReference>
<dbReference type="SUPFAM" id="SSF81345">
    <property type="entry name" value="ABC transporter involved in vitamin B12 uptake, BtuC"/>
    <property type="match status" value="1"/>
</dbReference>
<evidence type="ECO:0000256" key="6">
    <source>
        <dbReference type="RuleBase" id="RU003943"/>
    </source>
</evidence>
<keyword evidence="3 6" id="KW-0812">Transmembrane</keyword>
<dbReference type="PANTHER" id="PTHR30477:SF22">
    <property type="entry name" value="METAL ABC TRANSPORTER PERMEASE"/>
    <property type="match status" value="1"/>
</dbReference>
<evidence type="ECO:0000256" key="7">
    <source>
        <dbReference type="SAM" id="Phobius"/>
    </source>
</evidence>
<keyword evidence="9" id="KW-1185">Reference proteome</keyword>
<name>A0A926NEE9_9BACL</name>
<accession>A0A926NEE9</accession>
<feature type="transmembrane region" description="Helical" evidence="7">
    <location>
        <begin position="225"/>
        <end position="245"/>
    </location>
</feature>
<dbReference type="PANTHER" id="PTHR30477">
    <property type="entry name" value="ABC-TRANSPORTER METAL-BINDING PROTEIN"/>
    <property type="match status" value="1"/>
</dbReference>
<dbReference type="Gene3D" id="1.10.3470.10">
    <property type="entry name" value="ABC transporter involved in vitamin B12 uptake, BtuC"/>
    <property type="match status" value="1"/>
</dbReference>
<feature type="transmembrane region" description="Helical" evidence="7">
    <location>
        <begin position="95"/>
        <end position="118"/>
    </location>
</feature>
<dbReference type="Proteomes" id="UP000661691">
    <property type="component" value="Unassembled WGS sequence"/>
</dbReference>
<reference evidence="8" key="1">
    <citation type="submission" date="2020-09" db="EMBL/GenBank/DDBJ databases">
        <title>A novel bacterium of genus Hazenella, isolated from South China Sea.</title>
        <authorList>
            <person name="Huang H."/>
            <person name="Mo K."/>
            <person name="Hu Y."/>
        </authorList>
    </citation>
    <scope>NUCLEOTIDE SEQUENCE</scope>
    <source>
        <strain evidence="8">IB182357</strain>
    </source>
</reference>
<protein>
    <submittedName>
        <fullName evidence="8">Metal ABC transporter permease</fullName>
    </submittedName>
</protein>
<dbReference type="EMBL" id="JACXAH010000008">
    <property type="protein sequence ID" value="MBD1372039.1"/>
    <property type="molecule type" value="Genomic_DNA"/>
</dbReference>
<evidence type="ECO:0000313" key="9">
    <source>
        <dbReference type="Proteomes" id="UP000661691"/>
    </source>
</evidence>
<feature type="transmembrane region" description="Helical" evidence="7">
    <location>
        <begin position="138"/>
        <end position="156"/>
    </location>
</feature>